<dbReference type="SUPFAM" id="SSF110997">
    <property type="entry name" value="Sporulation related repeat"/>
    <property type="match status" value="1"/>
</dbReference>
<reference evidence="2 3" key="1">
    <citation type="submission" date="2021-04" db="EMBL/GenBank/DDBJ databases">
        <title>Genomics, taxonomy and metabolism of representatives of sulfur bacteria of the genus Thiothrix: Thiothrix fructosivorans QT, Thiothrix unzii A1T and three new species, Thiothrix subterranea sp. nov., Thiothrix litoralis sp. nov. and 'Candidatus Thiothrix anitrata' sp. nov.</title>
        <authorList>
            <person name="Ravin N.V."/>
            <person name="Smolyakov D."/>
            <person name="Rudenko T.S."/>
            <person name="Mardanov A.V."/>
            <person name="Beletsky A.V."/>
            <person name="Markov N.D."/>
            <person name="Fomenkov A.I."/>
            <person name="Roberts R.J."/>
            <person name="Karnachuk O.V."/>
            <person name="Novikov A."/>
            <person name="Grabovich M.Y."/>
        </authorList>
    </citation>
    <scope>NUCLEOTIDE SEQUENCE [LARGE SCALE GENOMIC DNA]</scope>
    <source>
        <strain evidence="2 3">AS</strain>
    </source>
</reference>
<dbReference type="InterPro" id="IPR007730">
    <property type="entry name" value="SPOR-like_dom"/>
</dbReference>
<protein>
    <submittedName>
        <fullName evidence="2">SPOR domain-containing protein</fullName>
    </submittedName>
</protein>
<organism evidence="2 3">
    <name type="scientific">Thiothrix litoralis</name>
    <dbReference type="NCBI Taxonomy" id="2891210"/>
    <lineage>
        <taxon>Bacteria</taxon>
        <taxon>Pseudomonadati</taxon>
        <taxon>Pseudomonadota</taxon>
        <taxon>Gammaproteobacteria</taxon>
        <taxon>Thiotrichales</taxon>
        <taxon>Thiotrichaceae</taxon>
        <taxon>Thiothrix</taxon>
    </lineage>
</organism>
<dbReference type="Gene3D" id="3.30.70.1070">
    <property type="entry name" value="Sporulation related repeat"/>
    <property type="match status" value="1"/>
</dbReference>
<gene>
    <name evidence="2" type="ORF">J9253_05205</name>
</gene>
<name>A0ABX7WU30_9GAMM</name>
<dbReference type="RefSeq" id="WP_210223607.1">
    <property type="nucleotide sequence ID" value="NZ_CP072801.1"/>
</dbReference>
<dbReference type="PROSITE" id="PS51724">
    <property type="entry name" value="SPOR"/>
    <property type="match status" value="1"/>
</dbReference>
<dbReference type="Proteomes" id="UP000672039">
    <property type="component" value="Chromosome"/>
</dbReference>
<dbReference type="InterPro" id="IPR036680">
    <property type="entry name" value="SPOR-like_sf"/>
</dbReference>
<dbReference type="Pfam" id="PF05036">
    <property type="entry name" value="SPOR"/>
    <property type="match status" value="1"/>
</dbReference>
<sequence length="213" mass="24193">MDFKKTSKIAILLLISIFPEILYSKTLSGVLYAVDSKGIERPLDGVRITISHTGQFDETKNNGQFEIEIPENLDSGDKINLTTDKNGWSVFSPYDGETYIPKNWQTERLKIRIVPYIISLFPNVYYDSTIKNPDNTIGGYWVQVIVTSSKNKADRFISLLQSKGLKARSEPITLKKKLNYQVSTGPFKTEDEAKKVRDQLINDPNLPNDIFVP</sequence>
<proteinExistence type="predicted"/>
<dbReference type="EMBL" id="CP072801">
    <property type="protein sequence ID" value="QTR47336.1"/>
    <property type="molecule type" value="Genomic_DNA"/>
</dbReference>
<evidence type="ECO:0000313" key="2">
    <source>
        <dbReference type="EMBL" id="QTR47336.1"/>
    </source>
</evidence>
<evidence type="ECO:0000313" key="3">
    <source>
        <dbReference type="Proteomes" id="UP000672039"/>
    </source>
</evidence>
<keyword evidence="3" id="KW-1185">Reference proteome</keyword>
<evidence type="ECO:0000259" key="1">
    <source>
        <dbReference type="PROSITE" id="PS51724"/>
    </source>
</evidence>
<feature type="domain" description="SPOR" evidence="1">
    <location>
        <begin position="134"/>
        <end position="213"/>
    </location>
</feature>
<accession>A0ABX7WU30</accession>